<accession>A0A9P6ISC0</accession>
<protein>
    <submittedName>
        <fullName evidence="2">Uncharacterized protein</fullName>
    </submittedName>
</protein>
<evidence type="ECO:0000313" key="2">
    <source>
        <dbReference type="EMBL" id="KAF9945554.1"/>
    </source>
</evidence>
<organism evidence="2 3">
    <name type="scientific">Modicella reniformis</name>
    <dbReference type="NCBI Taxonomy" id="1440133"/>
    <lineage>
        <taxon>Eukaryota</taxon>
        <taxon>Fungi</taxon>
        <taxon>Fungi incertae sedis</taxon>
        <taxon>Mucoromycota</taxon>
        <taxon>Mortierellomycotina</taxon>
        <taxon>Mortierellomycetes</taxon>
        <taxon>Mortierellales</taxon>
        <taxon>Mortierellaceae</taxon>
        <taxon>Modicella</taxon>
    </lineage>
</organism>
<keyword evidence="1" id="KW-0175">Coiled coil</keyword>
<dbReference type="EMBL" id="JAAAHW010007973">
    <property type="protein sequence ID" value="KAF9945554.1"/>
    <property type="molecule type" value="Genomic_DNA"/>
</dbReference>
<dbReference type="Proteomes" id="UP000749646">
    <property type="component" value="Unassembled WGS sequence"/>
</dbReference>
<comment type="caution">
    <text evidence="2">The sequence shown here is derived from an EMBL/GenBank/DDBJ whole genome shotgun (WGS) entry which is preliminary data.</text>
</comment>
<evidence type="ECO:0000256" key="1">
    <source>
        <dbReference type="SAM" id="Coils"/>
    </source>
</evidence>
<dbReference type="AlphaFoldDB" id="A0A9P6ISC0"/>
<proteinExistence type="predicted"/>
<name>A0A9P6ISC0_9FUNG</name>
<keyword evidence="3" id="KW-1185">Reference proteome</keyword>
<dbReference type="OrthoDB" id="2289094at2759"/>
<sequence>DDVIKDLESRYETRIAELIVAHENRVGEVEGDANEHLQKELERVEMEFERDRKRITQEQAKKLADLQASHEVTIQQLEDQLTKAEMRVKEAVEKLKDTRKTHELEANEVKDELIAQATAVRNSIDELFASQEQGPDSGKQALEKGYATILGTERVLHELALSEVLVKEEAVWRAKNESLFKQVNSIRAQLESAAAERDKAHAAMQATETQLQEEYTSAVDGLHKEHKSRMEQQEEEARTRLDRMKQTHEEHTKAHESNLSGLLTLHHQNMQTLRDEHEAQLKDEEEEHHDHIMKQNEELSRKNEKMGAEMNQLRTTIPILA</sequence>
<gene>
    <name evidence="2" type="ORF">BGZ65_010608</name>
</gene>
<feature type="coiled-coil region" evidence="1">
    <location>
        <begin position="34"/>
        <end position="112"/>
    </location>
</feature>
<feature type="non-terminal residue" evidence="2">
    <location>
        <position position="321"/>
    </location>
</feature>
<feature type="coiled-coil region" evidence="1">
    <location>
        <begin position="176"/>
        <end position="316"/>
    </location>
</feature>
<reference evidence="2" key="1">
    <citation type="journal article" date="2020" name="Fungal Divers.">
        <title>Resolving the Mortierellaceae phylogeny through synthesis of multi-gene phylogenetics and phylogenomics.</title>
        <authorList>
            <person name="Vandepol N."/>
            <person name="Liber J."/>
            <person name="Desiro A."/>
            <person name="Na H."/>
            <person name="Kennedy M."/>
            <person name="Barry K."/>
            <person name="Grigoriev I.V."/>
            <person name="Miller A.N."/>
            <person name="O'Donnell K."/>
            <person name="Stajich J.E."/>
            <person name="Bonito G."/>
        </authorList>
    </citation>
    <scope>NUCLEOTIDE SEQUENCE</scope>
    <source>
        <strain evidence="2">MES-2147</strain>
    </source>
</reference>
<evidence type="ECO:0000313" key="3">
    <source>
        <dbReference type="Proteomes" id="UP000749646"/>
    </source>
</evidence>